<dbReference type="AlphaFoldDB" id="H9UF23"/>
<proteinExistence type="inferred from homology"/>
<dbReference type="InterPro" id="IPR020539">
    <property type="entry name" value="RNase_P_CS"/>
</dbReference>
<accession>H9UF23</accession>
<dbReference type="GO" id="GO:0030677">
    <property type="term" value="C:ribonuclease P complex"/>
    <property type="evidence" value="ECO:0007669"/>
    <property type="project" value="TreeGrafter"/>
</dbReference>
<dbReference type="Gene3D" id="3.30.230.10">
    <property type="match status" value="1"/>
</dbReference>
<keyword evidence="5 7" id="KW-0378">Hydrolase</keyword>
<sequence length="118" mass="13745">MKRSLTKAEILRTRRDISNVFRRGKRIQCTGLKLFITPNQLEYTRILISPVRKFGTAVQRNRAKRQLREIFRLHKHRIESGRDIAVVLYPGTYSYADRLQEFCEALQSAGCITSDTAM</sequence>
<keyword evidence="6 7" id="KW-0694">RNA-binding</keyword>
<keyword evidence="10" id="KW-1185">Reference proteome</keyword>
<dbReference type="PROSITE" id="PS00648">
    <property type="entry name" value="RIBONUCLEASE_P"/>
    <property type="match status" value="1"/>
</dbReference>
<dbReference type="Proteomes" id="UP000007383">
    <property type="component" value="Chromosome"/>
</dbReference>
<evidence type="ECO:0000256" key="4">
    <source>
        <dbReference type="ARBA" id="ARBA00022759"/>
    </source>
</evidence>
<name>H9UF23_SPIAZ</name>
<organism evidence="9 10">
    <name type="scientific">Spirochaeta africana (strain ATCC 700263 / DSM 8902 / Z-7692)</name>
    <dbReference type="NCBI Taxonomy" id="889378"/>
    <lineage>
        <taxon>Bacteria</taxon>
        <taxon>Pseudomonadati</taxon>
        <taxon>Spirochaetota</taxon>
        <taxon>Spirochaetia</taxon>
        <taxon>Spirochaetales</taxon>
        <taxon>Spirochaetaceae</taxon>
        <taxon>Spirochaeta</taxon>
    </lineage>
</organism>
<dbReference type="InterPro" id="IPR014721">
    <property type="entry name" value="Ribsml_uS5_D2-typ_fold_subgr"/>
</dbReference>
<dbReference type="KEGG" id="sfc:Spiaf_0006"/>
<dbReference type="HOGENOM" id="CLU_117179_9_4_12"/>
<dbReference type="GO" id="GO:0001682">
    <property type="term" value="P:tRNA 5'-leader removal"/>
    <property type="evidence" value="ECO:0007669"/>
    <property type="project" value="UniProtKB-UniRule"/>
</dbReference>
<protein>
    <recommendedName>
        <fullName evidence="7 8">Ribonuclease P protein component</fullName>
        <shortName evidence="7">RNase P protein</shortName>
        <shortName evidence="7">RNaseP protein</shortName>
        <ecNumber evidence="7 8">3.1.26.5</ecNumber>
    </recommendedName>
    <alternativeName>
        <fullName evidence="7">Protein C5</fullName>
    </alternativeName>
</protein>
<dbReference type="STRING" id="889378.Spiaf_0006"/>
<dbReference type="GO" id="GO:0042781">
    <property type="term" value="F:3'-tRNA processing endoribonuclease activity"/>
    <property type="evidence" value="ECO:0007669"/>
    <property type="project" value="TreeGrafter"/>
</dbReference>
<evidence type="ECO:0000256" key="1">
    <source>
        <dbReference type="ARBA" id="ARBA00002663"/>
    </source>
</evidence>
<dbReference type="RefSeq" id="WP_014454114.1">
    <property type="nucleotide sequence ID" value="NC_017098.1"/>
</dbReference>
<evidence type="ECO:0000256" key="2">
    <source>
        <dbReference type="ARBA" id="ARBA00022694"/>
    </source>
</evidence>
<comment type="catalytic activity">
    <reaction evidence="7">
        <text>Endonucleolytic cleavage of RNA, removing 5'-extranucleotides from tRNA precursor.</text>
        <dbReference type="EC" id="3.1.26.5"/>
    </reaction>
</comment>
<evidence type="ECO:0000256" key="6">
    <source>
        <dbReference type="ARBA" id="ARBA00022884"/>
    </source>
</evidence>
<dbReference type="GO" id="GO:0004526">
    <property type="term" value="F:ribonuclease P activity"/>
    <property type="evidence" value="ECO:0007669"/>
    <property type="project" value="UniProtKB-UniRule"/>
</dbReference>
<dbReference type="eggNOG" id="COG0594">
    <property type="taxonomic scope" value="Bacteria"/>
</dbReference>
<dbReference type="SUPFAM" id="SSF54211">
    <property type="entry name" value="Ribosomal protein S5 domain 2-like"/>
    <property type="match status" value="1"/>
</dbReference>
<comment type="function">
    <text evidence="1 7">RNaseP catalyzes the removal of the 5'-leader sequence from pre-tRNA to produce the mature 5'-terminus. It can also cleave other RNA substrates such as 4.5S RNA. The protein component plays an auxiliary but essential role in vivo by binding to the 5'-leader sequence and broadening the substrate specificity of the ribozyme.</text>
</comment>
<dbReference type="InterPro" id="IPR000100">
    <property type="entry name" value="RNase_P"/>
</dbReference>
<evidence type="ECO:0000313" key="10">
    <source>
        <dbReference type="Proteomes" id="UP000007383"/>
    </source>
</evidence>
<keyword evidence="3 7" id="KW-0540">Nuclease</keyword>
<dbReference type="PANTHER" id="PTHR33992:SF1">
    <property type="entry name" value="RIBONUCLEASE P PROTEIN COMPONENT"/>
    <property type="match status" value="1"/>
</dbReference>
<evidence type="ECO:0000313" key="9">
    <source>
        <dbReference type="EMBL" id="AFG36116.1"/>
    </source>
</evidence>
<keyword evidence="2 7" id="KW-0819">tRNA processing</keyword>
<dbReference type="InterPro" id="IPR020568">
    <property type="entry name" value="Ribosomal_Su5_D2-typ_SF"/>
</dbReference>
<dbReference type="GO" id="GO:0000049">
    <property type="term" value="F:tRNA binding"/>
    <property type="evidence" value="ECO:0007669"/>
    <property type="project" value="UniProtKB-UniRule"/>
</dbReference>
<dbReference type="HAMAP" id="MF_00227">
    <property type="entry name" value="RNase_P"/>
    <property type="match status" value="1"/>
</dbReference>
<reference evidence="10" key="1">
    <citation type="journal article" date="2013" name="Stand. Genomic Sci.">
        <title>Complete genome sequence of the halophilic bacterium Spirochaeta africana type strain (Z-7692(T)) from the alkaline Lake Magadi in the East African Rift.</title>
        <authorList>
            <person name="Liolos K."/>
            <person name="Abt B."/>
            <person name="Scheuner C."/>
            <person name="Teshima H."/>
            <person name="Held B."/>
            <person name="Lapidus A."/>
            <person name="Nolan M."/>
            <person name="Lucas S."/>
            <person name="Deshpande S."/>
            <person name="Cheng J.F."/>
            <person name="Tapia R."/>
            <person name="Goodwin L.A."/>
            <person name="Pitluck S."/>
            <person name="Pagani I."/>
            <person name="Ivanova N."/>
            <person name="Mavromatis K."/>
            <person name="Mikhailova N."/>
            <person name="Huntemann M."/>
            <person name="Pati A."/>
            <person name="Chen A."/>
            <person name="Palaniappan K."/>
            <person name="Land M."/>
            <person name="Rohde M."/>
            <person name="Tindall B.J."/>
            <person name="Detter J.C."/>
            <person name="Goker M."/>
            <person name="Bristow J."/>
            <person name="Eisen J.A."/>
            <person name="Markowitz V."/>
            <person name="Hugenholtz P."/>
            <person name="Woyke T."/>
            <person name="Klenk H.P."/>
            <person name="Kyrpides N.C."/>
        </authorList>
    </citation>
    <scope>NUCLEOTIDE SEQUENCE</scope>
    <source>
        <strain evidence="10">ATCC 700263 / DSM 8902 / Z-7692</strain>
    </source>
</reference>
<comment type="subunit">
    <text evidence="7">Consists of a catalytic RNA component (M1 or rnpB) and a protein subunit.</text>
</comment>
<dbReference type="NCBIfam" id="TIGR00188">
    <property type="entry name" value="rnpA"/>
    <property type="match status" value="1"/>
</dbReference>
<dbReference type="PATRIC" id="fig|889378.3.peg.6"/>
<dbReference type="EMBL" id="CP003282">
    <property type="protein sequence ID" value="AFG36116.1"/>
    <property type="molecule type" value="Genomic_DNA"/>
</dbReference>
<dbReference type="PANTHER" id="PTHR33992">
    <property type="entry name" value="RIBONUCLEASE P PROTEIN COMPONENT"/>
    <property type="match status" value="1"/>
</dbReference>
<dbReference type="EC" id="3.1.26.5" evidence="7 8"/>
<evidence type="ECO:0000256" key="3">
    <source>
        <dbReference type="ARBA" id="ARBA00022722"/>
    </source>
</evidence>
<gene>
    <name evidence="7" type="primary">rnpA</name>
    <name evidence="9" type="ordered locus">Spiaf_0006</name>
</gene>
<dbReference type="OrthoDB" id="9810867at2"/>
<comment type="similarity">
    <text evidence="7">Belongs to the RnpA family.</text>
</comment>
<evidence type="ECO:0000256" key="5">
    <source>
        <dbReference type="ARBA" id="ARBA00022801"/>
    </source>
</evidence>
<evidence type="ECO:0000256" key="8">
    <source>
        <dbReference type="NCBIfam" id="TIGR00188"/>
    </source>
</evidence>
<evidence type="ECO:0000256" key="7">
    <source>
        <dbReference type="HAMAP-Rule" id="MF_00227"/>
    </source>
</evidence>
<keyword evidence="4 7" id="KW-0255">Endonuclease</keyword>
<dbReference type="Pfam" id="PF00825">
    <property type="entry name" value="Ribonuclease_P"/>
    <property type="match status" value="1"/>
</dbReference>